<dbReference type="STRING" id="1314790.A0A1Y1XS97"/>
<dbReference type="InterPro" id="IPR000644">
    <property type="entry name" value="CBS_dom"/>
</dbReference>
<proteinExistence type="predicted"/>
<sequence>MSTHRLPLLKGSGLAVLISRAFMAVWAAPIPGSSVVVETMKHKVVTGPLFWLYLCGAVFLVLLGGLVAGLTLGLMSLDQTNLHILATSGDEKQRKYAARIQPIRENGHLLLVTLLLTNTLVNETLPILFDSLFGGGGLTAILVSTGLIVLFGEIIPQSVCSRHGLRIGAFFAWPVRILIWIMWIIAYPIASLLDWVLGEHHGVIYRRAELRELVSLHESTQGGSLSHDEVTIIQGALDLSSKTVKEVMTPMKFVFSLSYESKLDRETMTNILRAGHSRIPIFKGNESNIIGVLLVKNLILLNPEDAVPISEVKIFDSPKVNLQESLFDLLNRFQEGGSHMAQVIDSANPSRPIGIITLEDVLEEIIQEEIVDETDVFVDIAKKVRVIRGIKPRIRRRSETTAMAPHPKCELLTVPADNKKWPKGLSFSSNRNDVPDHLKHKHQGHARCNSSLGYDEYGGGPEKPDERTALLGASV</sequence>
<dbReference type="CDD" id="cd04590">
    <property type="entry name" value="CBS_pair_CorC_HlyC_assoc"/>
    <property type="match status" value="1"/>
</dbReference>
<evidence type="ECO:0000256" key="4">
    <source>
        <dbReference type="ARBA" id="ARBA00022989"/>
    </source>
</evidence>
<dbReference type="InParanoid" id="A0A1Y1XS97"/>
<feature type="domain" description="CBS" evidence="10">
    <location>
        <begin position="309"/>
        <end position="373"/>
    </location>
</feature>
<name>A0A1Y1XS97_9FUNG</name>
<keyword evidence="2 7" id="KW-0812">Transmembrane</keyword>
<evidence type="ECO:0000256" key="2">
    <source>
        <dbReference type="ARBA" id="ARBA00022692"/>
    </source>
</evidence>
<protein>
    <submittedName>
        <fullName evidence="12">DUF21-domain-containing protein</fullName>
    </submittedName>
</protein>
<dbReference type="AlphaFoldDB" id="A0A1Y1XS97"/>
<dbReference type="Proteomes" id="UP000193498">
    <property type="component" value="Unassembled WGS sequence"/>
</dbReference>
<keyword evidence="5 7" id="KW-0472">Membrane</keyword>
<dbReference type="InterPro" id="IPR002550">
    <property type="entry name" value="CNNM"/>
</dbReference>
<dbReference type="GO" id="GO:0016020">
    <property type="term" value="C:membrane"/>
    <property type="evidence" value="ECO:0007669"/>
    <property type="project" value="UniProtKB-SubCell"/>
</dbReference>
<dbReference type="InterPro" id="IPR045095">
    <property type="entry name" value="ACDP"/>
</dbReference>
<dbReference type="SUPFAM" id="SSF54631">
    <property type="entry name" value="CBS-domain pair"/>
    <property type="match status" value="1"/>
</dbReference>
<dbReference type="InterPro" id="IPR046342">
    <property type="entry name" value="CBS_dom_sf"/>
</dbReference>
<feature type="transmembrane region" description="Helical" evidence="9">
    <location>
        <begin position="51"/>
        <end position="75"/>
    </location>
</feature>
<dbReference type="GO" id="GO:0010960">
    <property type="term" value="P:magnesium ion homeostasis"/>
    <property type="evidence" value="ECO:0007669"/>
    <property type="project" value="InterPro"/>
</dbReference>
<evidence type="ECO:0000259" key="11">
    <source>
        <dbReference type="PROSITE" id="PS51846"/>
    </source>
</evidence>
<feature type="transmembrane region" description="Helical" evidence="9">
    <location>
        <begin position="135"/>
        <end position="155"/>
    </location>
</feature>
<evidence type="ECO:0000256" key="9">
    <source>
        <dbReference type="SAM" id="Phobius"/>
    </source>
</evidence>
<dbReference type="GO" id="GO:0030026">
    <property type="term" value="P:intracellular manganese ion homeostasis"/>
    <property type="evidence" value="ECO:0007669"/>
    <property type="project" value="TreeGrafter"/>
</dbReference>
<evidence type="ECO:0000256" key="1">
    <source>
        <dbReference type="ARBA" id="ARBA00004141"/>
    </source>
</evidence>
<evidence type="ECO:0000256" key="3">
    <source>
        <dbReference type="ARBA" id="ARBA00022737"/>
    </source>
</evidence>
<dbReference type="OrthoDB" id="5353557at2759"/>
<organism evidence="12 13">
    <name type="scientific">Basidiobolus meristosporus CBS 931.73</name>
    <dbReference type="NCBI Taxonomy" id="1314790"/>
    <lineage>
        <taxon>Eukaryota</taxon>
        <taxon>Fungi</taxon>
        <taxon>Fungi incertae sedis</taxon>
        <taxon>Zoopagomycota</taxon>
        <taxon>Entomophthoromycotina</taxon>
        <taxon>Basidiobolomycetes</taxon>
        <taxon>Basidiobolales</taxon>
        <taxon>Basidiobolaceae</taxon>
        <taxon>Basidiobolus</taxon>
    </lineage>
</organism>
<dbReference type="FunFam" id="3.10.580.10:FF:000006">
    <property type="entry name" value="DUF21 and CBS domain protein"/>
    <property type="match status" value="1"/>
</dbReference>
<feature type="transmembrane region" description="Helical" evidence="9">
    <location>
        <begin position="167"/>
        <end position="190"/>
    </location>
</feature>
<dbReference type="EMBL" id="MCFE01000515">
    <property type="protein sequence ID" value="ORX88610.1"/>
    <property type="molecule type" value="Genomic_DNA"/>
</dbReference>
<dbReference type="FunCoup" id="A0A1Y1XS97">
    <property type="interactions" value="527"/>
</dbReference>
<reference evidence="12 13" key="1">
    <citation type="submission" date="2016-07" db="EMBL/GenBank/DDBJ databases">
        <title>Pervasive Adenine N6-methylation of Active Genes in Fungi.</title>
        <authorList>
            <consortium name="DOE Joint Genome Institute"/>
            <person name="Mondo S.J."/>
            <person name="Dannebaum R.O."/>
            <person name="Kuo R.C."/>
            <person name="Labutti K."/>
            <person name="Haridas S."/>
            <person name="Kuo A."/>
            <person name="Salamov A."/>
            <person name="Ahrendt S.R."/>
            <person name="Lipzen A."/>
            <person name="Sullivan W."/>
            <person name="Andreopoulos W.B."/>
            <person name="Clum A."/>
            <person name="Lindquist E."/>
            <person name="Daum C."/>
            <person name="Ramamoorthy G.K."/>
            <person name="Gryganskyi A."/>
            <person name="Culley D."/>
            <person name="Magnuson J.K."/>
            <person name="James T.Y."/>
            <person name="O'Malley M.A."/>
            <person name="Stajich J.E."/>
            <person name="Spatafora J.W."/>
            <person name="Visel A."/>
            <person name="Grigoriev I.V."/>
        </authorList>
    </citation>
    <scope>NUCLEOTIDE SEQUENCE [LARGE SCALE GENOMIC DNA]</scope>
    <source>
        <strain evidence="12 13">CBS 931.73</strain>
    </source>
</reference>
<evidence type="ECO:0000313" key="13">
    <source>
        <dbReference type="Proteomes" id="UP000193498"/>
    </source>
</evidence>
<keyword evidence="3" id="KW-0677">Repeat</keyword>
<keyword evidence="4 7" id="KW-1133">Transmembrane helix</keyword>
<evidence type="ECO:0000256" key="5">
    <source>
        <dbReference type="ARBA" id="ARBA00023136"/>
    </source>
</evidence>
<evidence type="ECO:0000313" key="12">
    <source>
        <dbReference type="EMBL" id="ORX88610.1"/>
    </source>
</evidence>
<dbReference type="PANTHER" id="PTHR12064:SF97">
    <property type="entry name" value="METAL TRANSPORTER CNNM-5"/>
    <property type="match status" value="1"/>
</dbReference>
<evidence type="ECO:0000256" key="8">
    <source>
        <dbReference type="SAM" id="MobiDB-lite"/>
    </source>
</evidence>
<feature type="region of interest" description="Disordered" evidence="8">
    <location>
        <begin position="423"/>
        <end position="475"/>
    </location>
</feature>
<dbReference type="GO" id="GO:0005737">
    <property type="term" value="C:cytoplasm"/>
    <property type="evidence" value="ECO:0007669"/>
    <property type="project" value="TreeGrafter"/>
</dbReference>
<evidence type="ECO:0000256" key="7">
    <source>
        <dbReference type="PROSITE-ProRule" id="PRU01193"/>
    </source>
</evidence>
<dbReference type="Pfam" id="PF01595">
    <property type="entry name" value="CNNM"/>
    <property type="match status" value="1"/>
</dbReference>
<dbReference type="PROSITE" id="PS51846">
    <property type="entry name" value="CNNM"/>
    <property type="match status" value="1"/>
</dbReference>
<gene>
    <name evidence="12" type="ORF">K493DRAFT_268088</name>
</gene>
<dbReference type="Pfam" id="PF00571">
    <property type="entry name" value="CBS"/>
    <property type="match status" value="1"/>
</dbReference>
<accession>A0A1Y1XS97</accession>
<keyword evidence="13" id="KW-1185">Reference proteome</keyword>
<dbReference type="InterPro" id="IPR044751">
    <property type="entry name" value="Ion_transp-like_CBS"/>
</dbReference>
<evidence type="ECO:0000256" key="6">
    <source>
        <dbReference type="PROSITE-ProRule" id="PRU00703"/>
    </source>
</evidence>
<comment type="caution">
    <text evidence="12">The sequence shown here is derived from an EMBL/GenBank/DDBJ whole genome shotgun (WGS) entry which is preliminary data.</text>
</comment>
<feature type="domain" description="CNNM transmembrane" evidence="11">
    <location>
        <begin position="46"/>
        <end position="229"/>
    </location>
</feature>
<dbReference type="PANTHER" id="PTHR12064">
    <property type="entry name" value="METAL TRANSPORTER CNNM"/>
    <property type="match status" value="1"/>
</dbReference>
<evidence type="ECO:0000259" key="10">
    <source>
        <dbReference type="PROSITE" id="PS51371"/>
    </source>
</evidence>
<comment type="subcellular location">
    <subcellularLocation>
        <location evidence="1">Membrane</location>
        <topology evidence="1">Multi-pass membrane protein</topology>
    </subcellularLocation>
</comment>
<dbReference type="Gene3D" id="3.10.580.10">
    <property type="entry name" value="CBS-domain"/>
    <property type="match status" value="1"/>
</dbReference>
<dbReference type="PROSITE" id="PS51371">
    <property type="entry name" value="CBS"/>
    <property type="match status" value="1"/>
</dbReference>
<keyword evidence="6" id="KW-0129">CBS domain</keyword>